<dbReference type="KEGG" id="kne:92179925"/>
<feature type="region of interest" description="Disordered" evidence="2">
    <location>
        <begin position="490"/>
        <end position="524"/>
    </location>
</feature>
<dbReference type="GeneID" id="92179925"/>
<feature type="compositionally biased region" description="Polar residues" evidence="2">
    <location>
        <begin position="144"/>
        <end position="160"/>
    </location>
</feature>
<evidence type="ECO:0000313" key="4">
    <source>
        <dbReference type="EMBL" id="KAK8858440.1"/>
    </source>
</evidence>
<keyword evidence="5" id="KW-1185">Reference proteome</keyword>
<feature type="region of interest" description="Disordered" evidence="2">
    <location>
        <begin position="689"/>
        <end position="727"/>
    </location>
</feature>
<organism evidence="4 5">
    <name type="scientific">Kwoniella newhampshirensis</name>
    <dbReference type="NCBI Taxonomy" id="1651941"/>
    <lineage>
        <taxon>Eukaryota</taxon>
        <taxon>Fungi</taxon>
        <taxon>Dikarya</taxon>
        <taxon>Basidiomycota</taxon>
        <taxon>Agaricomycotina</taxon>
        <taxon>Tremellomycetes</taxon>
        <taxon>Tremellales</taxon>
        <taxon>Cryptococcaceae</taxon>
        <taxon>Kwoniella</taxon>
    </lineage>
</organism>
<dbReference type="Proteomes" id="UP001388673">
    <property type="component" value="Unassembled WGS sequence"/>
</dbReference>
<dbReference type="GO" id="GO:0007165">
    <property type="term" value="P:signal transduction"/>
    <property type="evidence" value="ECO:0007669"/>
    <property type="project" value="InterPro"/>
</dbReference>
<dbReference type="CDD" id="cd00159">
    <property type="entry name" value="RhoGAP"/>
    <property type="match status" value="1"/>
</dbReference>
<dbReference type="Gene3D" id="1.10.555.10">
    <property type="entry name" value="Rho GTPase activation protein"/>
    <property type="match status" value="1"/>
</dbReference>
<comment type="caution">
    <text evidence="4">The sequence shown here is derived from an EMBL/GenBank/DDBJ whole genome shotgun (WGS) entry which is preliminary data.</text>
</comment>
<dbReference type="PANTHER" id="PTHR15228:SF25">
    <property type="entry name" value="F-BAR DOMAIN-CONTAINING PROTEIN"/>
    <property type="match status" value="1"/>
</dbReference>
<dbReference type="InterPro" id="IPR000198">
    <property type="entry name" value="RhoGAP_dom"/>
</dbReference>
<evidence type="ECO:0000256" key="1">
    <source>
        <dbReference type="ARBA" id="ARBA00022468"/>
    </source>
</evidence>
<feature type="region of interest" description="Disordered" evidence="2">
    <location>
        <begin position="750"/>
        <end position="777"/>
    </location>
</feature>
<feature type="domain" description="Rho-GAP" evidence="3">
    <location>
        <begin position="373"/>
        <end position="637"/>
    </location>
</feature>
<dbReference type="SMART" id="SM00324">
    <property type="entry name" value="RhoGAP"/>
    <property type="match status" value="1"/>
</dbReference>
<accession>A0AAW0YXH5</accession>
<dbReference type="InterPro" id="IPR008936">
    <property type="entry name" value="Rho_GTPase_activation_prot"/>
</dbReference>
<dbReference type="AlphaFoldDB" id="A0AAW0YXH5"/>
<feature type="compositionally biased region" description="Polar residues" evidence="2">
    <location>
        <begin position="20"/>
        <end position="50"/>
    </location>
</feature>
<reference evidence="4 5" key="1">
    <citation type="journal article" date="2024" name="bioRxiv">
        <title>Comparative genomics of Cryptococcus and Kwoniella reveals pathogenesis evolution and contrasting karyotype dynamics via intercentromeric recombination or chromosome fusion.</title>
        <authorList>
            <person name="Coelho M.A."/>
            <person name="David-Palma M."/>
            <person name="Shea T."/>
            <person name="Bowers K."/>
            <person name="McGinley-Smith S."/>
            <person name="Mohammad A.W."/>
            <person name="Gnirke A."/>
            <person name="Yurkov A.M."/>
            <person name="Nowrousian M."/>
            <person name="Sun S."/>
            <person name="Cuomo C.A."/>
            <person name="Heitman J."/>
        </authorList>
    </citation>
    <scope>NUCLEOTIDE SEQUENCE [LARGE SCALE GENOMIC DNA]</scope>
    <source>
        <strain evidence="4 5">CBS 13917</strain>
    </source>
</reference>
<dbReference type="PANTHER" id="PTHR15228">
    <property type="entry name" value="SPERMATHECAL PHYSIOLOGY VARIANT"/>
    <property type="match status" value="1"/>
</dbReference>
<dbReference type="GO" id="GO:0005938">
    <property type="term" value="C:cell cortex"/>
    <property type="evidence" value="ECO:0007669"/>
    <property type="project" value="TreeGrafter"/>
</dbReference>
<dbReference type="PROSITE" id="PS50238">
    <property type="entry name" value="RHOGAP"/>
    <property type="match status" value="1"/>
</dbReference>
<protein>
    <recommendedName>
        <fullName evidence="3">Rho-GAP domain-containing protein</fullName>
    </recommendedName>
</protein>
<dbReference type="GO" id="GO:0060237">
    <property type="term" value="P:regulation of fungal-type cell wall organization"/>
    <property type="evidence" value="ECO:0007669"/>
    <property type="project" value="TreeGrafter"/>
</dbReference>
<feature type="compositionally biased region" description="Basic and acidic residues" evidence="2">
    <location>
        <begin position="500"/>
        <end position="523"/>
    </location>
</feature>
<feature type="compositionally biased region" description="Low complexity" evidence="2">
    <location>
        <begin position="953"/>
        <end position="970"/>
    </location>
</feature>
<keyword evidence="1" id="KW-0343">GTPase activation</keyword>
<dbReference type="Pfam" id="PF00620">
    <property type="entry name" value="RhoGAP"/>
    <property type="match status" value="1"/>
</dbReference>
<dbReference type="RefSeq" id="XP_066803281.1">
    <property type="nucleotide sequence ID" value="XM_066945780.1"/>
</dbReference>
<dbReference type="InterPro" id="IPR051025">
    <property type="entry name" value="RhoGAP"/>
</dbReference>
<evidence type="ECO:0000256" key="2">
    <source>
        <dbReference type="SAM" id="MobiDB-lite"/>
    </source>
</evidence>
<feature type="compositionally biased region" description="Polar residues" evidence="2">
    <location>
        <begin position="68"/>
        <end position="84"/>
    </location>
</feature>
<name>A0AAW0YXH5_9TREE</name>
<dbReference type="GO" id="GO:0005096">
    <property type="term" value="F:GTPase activator activity"/>
    <property type="evidence" value="ECO:0007669"/>
    <property type="project" value="UniProtKB-KW"/>
</dbReference>
<evidence type="ECO:0000259" key="3">
    <source>
        <dbReference type="PROSITE" id="PS50238"/>
    </source>
</evidence>
<dbReference type="EMBL" id="JBCAWK010000005">
    <property type="protein sequence ID" value="KAK8858440.1"/>
    <property type="molecule type" value="Genomic_DNA"/>
</dbReference>
<sequence length="1079" mass="113363">MSSSRIPRPGAAGIHPPGGMTSSPIATTGNRSNPSSSALGTISIKANNPFAQMHNKHVHSGSPVQGGFPTTGNGANRVPHSQATVVAKRRPKPPSPDLDESHGLSPTVSAVRAGTGIQRRPVPPATDYSSTLSKAGGMRGPTMTEGQGQRSILRQPSTPVLGSADRDRRFVGGVATSRRPRAASSVSSHNTNTPIIISSTQADQAEAQAQGGGTLRPSPSHGQHLFEPSFAEHREPAVPPHIRARLRLIHQLGVVLGIDAVGISGKIDIPGLLARVDQAYDRERGGGQGGGGGVRGGGMSALPVLSGGNVVPTTTVSSSGVQQKGGISGGGGGGVFGMFRRLGRKSTGEEMIGLGQQDYVPPSRAAEGPAFGVSLSDAPPGSWCTSLIGGQRHELPLVVFTVVEEIYRRGMSQPGIFRLAGDGTRISHLTKAFNLPPLFGDSLPISCEPIHNLTGLVKRYVRDLPEPLLDESLFPAFLAFCVSNDETGLNMGDEGSQTSRNEHDEGHDTISNKDPTDSLKQTDRPGALPLATRITAAQILLRLLPPLHFSLFIYLLAFLGQLPLFPDNRLNIESISIIFGPAMCAARGKGISGLGPTVTSTRTRAAGGGFDAEEVSDLVGESQGVLSWLLKNWSEISERVLDEDDLITGVSAPEEIERDTGREKGHGGLVKGRKASAANLATIDPRLLSPIDLRGSGNERRARRPDKTGGVISISNPSNTVATAGDSTPTIIHSMSIPTVTPLLIDSSPISRNSSASSTSTAVSDPSPTSTFVSSPFSTSVSHSALKTSPSSGGGLFARAFSSMSISSQAEDKDNNANGGVAKVAKRSASFNSLSSLVKKVGNVSSSVKMPSSRSISDDHDLARPSVNPQITTVLGSLHDLLVSKDKQIERDARELALLRHTLLEMDEKLHRVTPSSPLPGPVGLNGCTCPIHPNSTFRPPLAGGSETPEITITSTPSSKTLPTSISTSTGLNNRTDADIESLVTQVKAQEMAIYDLQSQLSTSLAGLESSRMTTRSQAERVLVLEGKLARNDGEKRLEVGRLEVALALEQARCVGLVEERDLARDRLEKVKTTLFSVA</sequence>
<gene>
    <name evidence="4" type="ORF">IAR55_002667</name>
</gene>
<feature type="compositionally biased region" description="Polar residues" evidence="2">
    <location>
        <begin position="713"/>
        <end position="727"/>
    </location>
</feature>
<proteinExistence type="predicted"/>
<evidence type="ECO:0000313" key="5">
    <source>
        <dbReference type="Proteomes" id="UP001388673"/>
    </source>
</evidence>
<feature type="region of interest" description="Disordered" evidence="2">
    <location>
        <begin position="953"/>
        <end position="973"/>
    </location>
</feature>
<dbReference type="SUPFAM" id="SSF48350">
    <property type="entry name" value="GTPase activation domain, GAP"/>
    <property type="match status" value="1"/>
</dbReference>
<feature type="region of interest" description="Disordered" evidence="2">
    <location>
        <begin position="1"/>
        <end position="168"/>
    </location>
</feature>